<gene>
    <name evidence="2" type="primary">Acey_s0154.g2982</name>
    <name evidence="2" type="ORF">Y032_0154g2982</name>
</gene>
<proteinExistence type="predicted"/>
<accession>A0A016T095</accession>
<comment type="caution">
    <text evidence="2">The sequence shown here is derived from an EMBL/GenBank/DDBJ whole genome shotgun (WGS) entry which is preliminary data.</text>
</comment>
<feature type="region of interest" description="Disordered" evidence="1">
    <location>
        <begin position="55"/>
        <end position="76"/>
    </location>
</feature>
<protein>
    <submittedName>
        <fullName evidence="2">Uncharacterized protein</fullName>
    </submittedName>
</protein>
<dbReference type="AlphaFoldDB" id="A0A016T095"/>
<organism evidence="2 3">
    <name type="scientific">Ancylostoma ceylanicum</name>
    <dbReference type="NCBI Taxonomy" id="53326"/>
    <lineage>
        <taxon>Eukaryota</taxon>
        <taxon>Metazoa</taxon>
        <taxon>Ecdysozoa</taxon>
        <taxon>Nematoda</taxon>
        <taxon>Chromadorea</taxon>
        <taxon>Rhabditida</taxon>
        <taxon>Rhabditina</taxon>
        <taxon>Rhabditomorpha</taxon>
        <taxon>Strongyloidea</taxon>
        <taxon>Ancylostomatidae</taxon>
        <taxon>Ancylostomatinae</taxon>
        <taxon>Ancylostoma</taxon>
    </lineage>
</organism>
<sequence>MFKEDESRGATLTPPTSIFIGQQKHYEPNLGLWNSRAAKWMLPTPPSFIIMEEEEEKFRGSKPSALERSINESRDK</sequence>
<reference evidence="3" key="1">
    <citation type="journal article" date="2015" name="Nat. Genet.">
        <title>The genome and transcriptome of the zoonotic hookworm Ancylostoma ceylanicum identify infection-specific gene families.</title>
        <authorList>
            <person name="Schwarz E.M."/>
            <person name="Hu Y."/>
            <person name="Antoshechkin I."/>
            <person name="Miller M.M."/>
            <person name="Sternberg P.W."/>
            <person name="Aroian R.V."/>
        </authorList>
    </citation>
    <scope>NUCLEOTIDE SEQUENCE</scope>
    <source>
        <strain evidence="3">HY135</strain>
    </source>
</reference>
<evidence type="ECO:0000313" key="2">
    <source>
        <dbReference type="EMBL" id="EYB96004.1"/>
    </source>
</evidence>
<dbReference type="Proteomes" id="UP000024635">
    <property type="component" value="Unassembled WGS sequence"/>
</dbReference>
<dbReference type="EMBL" id="JARK01001490">
    <property type="protein sequence ID" value="EYB96004.1"/>
    <property type="molecule type" value="Genomic_DNA"/>
</dbReference>
<keyword evidence="3" id="KW-1185">Reference proteome</keyword>
<evidence type="ECO:0000256" key="1">
    <source>
        <dbReference type="SAM" id="MobiDB-lite"/>
    </source>
</evidence>
<name>A0A016T095_9BILA</name>
<evidence type="ECO:0000313" key="3">
    <source>
        <dbReference type="Proteomes" id="UP000024635"/>
    </source>
</evidence>